<protein>
    <submittedName>
        <fullName evidence="2">Uncharacterized protein</fullName>
    </submittedName>
</protein>
<gene>
    <name evidence="1" type="ORF">ACFQ4B_20150</name>
    <name evidence="2" type="ORF">ACFQ4B_25470</name>
</gene>
<keyword evidence="3" id="KW-1185">Reference proteome</keyword>
<reference evidence="2" key="3">
    <citation type="submission" date="2024-09" db="EMBL/GenBank/DDBJ databases">
        <authorList>
            <person name="Sun Q."/>
            <person name="Mori K."/>
        </authorList>
    </citation>
    <scope>NUCLEOTIDE SEQUENCE</scope>
    <source>
        <strain evidence="2">CCUG 53270</strain>
    </source>
</reference>
<feature type="non-terminal residue" evidence="2">
    <location>
        <position position="1"/>
    </location>
</feature>
<dbReference type="EMBL" id="JBHTLU010000026">
    <property type="protein sequence ID" value="MFD1222440.1"/>
    <property type="molecule type" value="Genomic_DNA"/>
</dbReference>
<evidence type="ECO:0000313" key="3">
    <source>
        <dbReference type="Proteomes" id="UP001597180"/>
    </source>
</evidence>
<proteinExistence type="predicted"/>
<reference evidence="3" key="2">
    <citation type="journal article" date="2019" name="Int. J. Syst. Evol. Microbiol.">
        <title>The Global Catalogue of Microorganisms (GCM) 10K type strain sequencing project: providing services to taxonomists for standard genome sequencing and annotation.</title>
        <authorList>
            <consortium name="The Broad Institute Genomics Platform"/>
            <consortium name="The Broad Institute Genome Sequencing Center for Infectious Disease"/>
            <person name="Wu L."/>
            <person name="Ma J."/>
        </authorList>
    </citation>
    <scope>NUCLEOTIDE SEQUENCE [LARGE SCALE GENOMIC DNA]</scope>
    <source>
        <strain evidence="3">CCUG 53270</strain>
    </source>
</reference>
<organism evidence="2 3">
    <name type="scientific">Paenibacillus vulneris</name>
    <dbReference type="NCBI Taxonomy" id="1133364"/>
    <lineage>
        <taxon>Bacteria</taxon>
        <taxon>Bacillati</taxon>
        <taxon>Bacillota</taxon>
        <taxon>Bacilli</taxon>
        <taxon>Bacillales</taxon>
        <taxon>Paenibacillaceae</taxon>
        <taxon>Paenibacillus</taxon>
    </lineage>
</organism>
<dbReference type="Proteomes" id="UP001597180">
    <property type="component" value="Unassembled WGS sequence"/>
</dbReference>
<name>A0ABW3USP0_9BACL</name>
<sequence length="98" mass="11313">VEFNMDMWPPLSITRHSDLKNMESMESLTAECKFDNGELKEIILHPQEFGYDAPISQRGIPRVPKPEVAERILKRMQRLSESFGTKISIENNLGIIRL</sequence>
<evidence type="ECO:0000313" key="1">
    <source>
        <dbReference type="EMBL" id="MFD1222440.1"/>
    </source>
</evidence>
<dbReference type="EMBL" id="JBHTLU010000035">
    <property type="protein sequence ID" value="MFD1223477.1"/>
    <property type="molecule type" value="Genomic_DNA"/>
</dbReference>
<evidence type="ECO:0000313" key="2">
    <source>
        <dbReference type="EMBL" id="MFD1223477.1"/>
    </source>
</evidence>
<reference evidence="2" key="1">
    <citation type="journal article" date="2014" name="Int. J. Syst. Evol. Microbiol.">
        <title>Complete genome of a new Firmicutes species belonging to the dominant human colonic microbiota ('Ruminococcus bicirculans') reveals two chromosomes and a selective capacity to utilize plant glucans.</title>
        <authorList>
            <consortium name="NISC Comparative Sequencing Program"/>
            <person name="Wegmann U."/>
            <person name="Louis P."/>
            <person name="Goesmann A."/>
            <person name="Henrissat B."/>
            <person name="Duncan S.H."/>
            <person name="Flint H.J."/>
        </authorList>
    </citation>
    <scope>NUCLEOTIDE SEQUENCE</scope>
    <source>
        <strain evidence="2">CCUG 53270</strain>
    </source>
</reference>
<accession>A0ABW3USP0</accession>
<comment type="caution">
    <text evidence="2">The sequence shown here is derived from an EMBL/GenBank/DDBJ whole genome shotgun (WGS) entry which is preliminary data.</text>
</comment>